<dbReference type="RefSeq" id="WP_083047951.1">
    <property type="nucleotide sequence ID" value="NZ_MWQY01000002.1"/>
</dbReference>
<proteinExistence type="predicted"/>
<dbReference type="InterPro" id="IPR019734">
    <property type="entry name" value="TPR_rpt"/>
</dbReference>
<gene>
    <name evidence="2" type="ORF">B4O97_02370</name>
</gene>
<dbReference type="AlphaFoldDB" id="A0A1Y1S253"/>
<dbReference type="PANTHER" id="PTHR12558:SF13">
    <property type="entry name" value="CELL DIVISION CYCLE PROTEIN 27 HOMOLOG"/>
    <property type="match status" value="1"/>
</dbReference>
<dbReference type="PANTHER" id="PTHR12558">
    <property type="entry name" value="CELL DIVISION CYCLE 16,23,27"/>
    <property type="match status" value="1"/>
</dbReference>
<protein>
    <submittedName>
        <fullName evidence="2">Uncharacterized protein</fullName>
    </submittedName>
</protein>
<dbReference type="Proteomes" id="UP000192343">
    <property type="component" value="Unassembled WGS sequence"/>
</dbReference>
<dbReference type="Pfam" id="PF13432">
    <property type="entry name" value="TPR_16"/>
    <property type="match status" value="1"/>
</dbReference>
<dbReference type="Gene3D" id="1.25.40.10">
    <property type="entry name" value="Tetratricopeptide repeat domain"/>
    <property type="match status" value="4"/>
</dbReference>
<dbReference type="EMBL" id="MWQY01000002">
    <property type="protein sequence ID" value="ORC37866.1"/>
    <property type="molecule type" value="Genomic_DNA"/>
</dbReference>
<name>A0A1Y1S253_9SPIO</name>
<feature type="repeat" description="TPR" evidence="1">
    <location>
        <begin position="576"/>
        <end position="609"/>
    </location>
</feature>
<dbReference type="SMART" id="SM00028">
    <property type="entry name" value="TPR"/>
    <property type="match status" value="7"/>
</dbReference>
<dbReference type="STRING" id="1963862.B4O97_02370"/>
<dbReference type="InterPro" id="IPR011990">
    <property type="entry name" value="TPR-like_helical_dom_sf"/>
</dbReference>
<keyword evidence="3" id="KW-1185">Reference proteome</keyword>
<dbReference type="Pfam" id="PF13181">
    <property type="entry name" value="TPR_8"/>
    <property type="match status" value="1"/>
</dbReference>
<organism evidence="2 3">
    <name type="scientific">Marispirochaeta aestuarii</name>
    <dbReference type="NCBI Taxonomy" id="1963862"/>
    <lineage>
        <taxon>Bacteria</taxon>
        <taxon>Pseudomonadati</taxon>
        <taxon>Spirochaetota</taxon>
        <taxon>Spirochaetia</taxon>
        <taxon>Spirochaetales</taxon>
        <taxon>Spirochaetaceae</taxon>
        <taxon>Marispirochaeta</taxon>
    </lineage>
</organism>
<dbReference type="PROSITE" id="PS50005">
    <property type="entry name" value="TPR"/>
    <property type="match status" value="1"/>
</dbReference>
<comment type="caution">
    <text evidence="2">The sequence shown here is derived from an EMBL/GenBank/DDBJ whole genome shotgun (WGS) entry which is preliminary data.</text>
</comment>
<keyword evidence="1" id="KW-0802">TPR repeat</keyword>
<evidence type="ECO:0000256" key="1">
    <source>
        <dbReference type="PROSITE-ProRule" id="PRU00339"/>
    </source>
</evidence>
<reference evidence="2 3" key="1">
    <citation type="submission" date="2017-03" db="EMBL/GenBank/DDBJ databases">
        <title>Draft Genome sequence of Marispirochaeta sp. strain JC444.</title>
        <authorList>
            <person name="Shivani Y."/>
            <person name="Subhash Y."/>
            <person name="Sasikala C."/>
            <person name="Ramana C."/>
        </authorList>
    </citation>
    <scope>NUCLEOTIDE SEQUENCE [LARGE SCALE GENOMIC DNA]</scope>
    <source>
        <strain evidence="2 3">JC444</strain>
    </source>
</reference>
<accession>A0A1Y1S253</accession>
<dbReference type="SUPFAM" id="SSF48452">
    <property type="entry name" value="TPR-like"/>
    <property type="match status" value="2"/>
</dbReference>
<dbReference type="Pfam" id="PF14559">
    <property type="entry name" value="TPR_19"/>
    <property type="match status" value="1"/>
</dbReference>
<evidence type="ECO:0000313" key="2">
    <source>
        <dbReference type="EMBL" id="ORC37866.1"/>
    </source>
</evidence>
<dbReference type="OrthoDB" id="353738at2"/>
<evidence type="ECO:0000313" key="3">
    <source>
        <dbReference type="Proteomes" id="UP000192343"/>
    </source>
</evidence>
<sequence length="812" mass="91597">MLNWLRKKQQHDPDDLVEERWKTSFSRLSRRRFPPREEGHGYKASQEKGALQLQLTRKNVFAWVTDPLYRYRDLYLEADIRIPDGNGYSAAGFLLRYIEDGGYYYFLVSNHGYFRFDLVFNDSPMTLIPWTPAPLPEKGLLRLGLIARDDSFVFTINGEWVGEFSDDNLHSGRIAFGGQNYGESDHAEFLLEKLDLNSIPIEVEAAYYRWARVQDPPRPRRIALAESLHGIGHFAAALVQLRRAFSQGAPGRDEYFLFAECCLQLGLFPEALTAIEECLKIDPDYLQAVREKANLLYMENRFLELKDYLREQVEKFPDDEMIWNLLGHGEFGVGNWENAADAYTRACGINSGIPLLFVNAARARERMGDSGTALSDYMTAAGLYFAEEAYFDLEGILPAIRELAGDSPELRALEAKVLFGREDYEKAGEIFEALIREGYEESSVLFLHGTLLAMKGRRHEAVDFLFQAAQAEPDYYLYWLKLADNLHALGLDALDEAEKARSLAPGNQWALNLTGLLRAQKGDLSGARELLSAALAAAPEEEEIQANMAYLISLEEGPEAGIAYLDNLGAWAGKSHALLNQRANLLVSRGDLDGAVRLYEKVIRMAPENRDYRMNCAAACLKVDMISRAEELYQEVLEEAEDPAAMTGIGNCAWMKSEFLRAETAYTEAIRIRPGISEAHENLIELLITRRKFPEAEEAITAAEKALPEPGRRFLLLKQRFQDAAYDSYCCSSCGREWREAKSNDPVPPLRLHGEPPPDAPAGKCEQCGRVYCVSCASQRLENSRFVCECGGYLKLNDPALRRIILRKIGES</sequence>
<dbReference type="Gene3D" id="2.60.120.560">
    <property type="entry name" value="Exo-inulinase, domain 1"/>
    <property type="match status" value="1"/>
</dbReference>